<comment type="caution">
    <text evidence="5">The sequence shown here is derived from an EMBL/GenBank/DDBJ whole genome shotgun (WGS) entry which is preliminary data.</text>
</comment>
<evidence type="ECO:0000256" key="1">
    <source>
        <dbReference type="ARBA" id="ARBA00006068"/>
    </source>
</evidence>
<feature type="region of interest" description="Disordered" evidence="2">
    <location>
        <begin position="361"/>
        <end position="400"/>
    </location>
</feature>
<dbReference type="RefSeq" id="WP_377788407.1">
    <property type="nucleotide sequence ID" value="NZ_JBHLYQ010000025.1"/>
</dbReference>
<dbReference type="EMBL" id="JBHLYQ010000025">
    <property type="protein sequence ID" value="MFC0081302.1"/>
    <property type="molecule type" value="Genomic_DNA"/>
</dbReference>
<keyword evidence="3" id="KW-0812">Transmembrane</keyword>
<evidence type="ECO:0000256" key="3">
    <source>
        <dbReference type="SAM" id="Phobius"/>
    </source>
</evidence>
<dbReference type="NCBIfam" id="TIGR00350">
    <property type="entry name" value="lytR_cpsA_psr"/>
    <property type="match status" value="1"/>
</dbReference>
<keyword evidence="3" id="KW-0472">Membrane</keyword>
<evidence type="ECO:0000256" key="2">
    <source>
        <dbReference type="SAM" id="MobiDB-lite"/>
    </source>
</evidence>
<keyword evidence="3" id="KW-1133">Transmembrane helix</keyword>
<feature type="region of interest" description="Disordered" evidence="2">
    <location>
        <begin position="1"/>
        <end position="49"/>
    </location>
</feature>
<gene>
    <name evidence="5" type="ORF">ACFFRE_03895</name>
</gene>
<dbReference type="InterPro" id="IPR050922">
    <property type="entry name" value="LytR/CpsA/Psr_CW_biosynth"/>
</dbReference>
<sequence length="410" mass="43394">MPGSSWDDNPWPTPPAASPRTVGATLASPPPTPGAAGPGAKPPVRARRRRRRWPRRLVIGLCCLVAFLLVVAGATYGYLRYRLGQVHRVQVATLQPAASGPFNVLLVGADGQGGGERADTMIVARIDPSTGRASLLSIPYDYFAPIAGSGQSNKISDALDGGPSRMVATVEQDLGIPISHYIQVSFQGVVKIVNALGGVRLDFPYPAKDTMSGLNVPVAGCQTLDGTQALALVRSRFYQYEKDGTWYEDPTGAFGRIRRQQAFLRALVQRVEHSLLSDPLRLNAFIGATVHDVTVDQGLGVGTIVQLAQAFRHLGTKELATYTLPTQIVNNDGPYGDVLYPVPTLDASTIQQWEQAVVPHRTAASAARTPSSGSSTASGGTDIATPPPPQAPRGSLAIVSGTVSYDPTPC</sequence>
<reference evidence="5 6" key="1">
    <citation type="submission" date="2024-09" db="EMBL/GenBank/DDBJ databases">
        <authorList>
            <person name="Sun Q."/>
            <person name="Mori K."/>
        </authorList>
    </citation>
    <scope>NUCLEOTIDE SEQUENCE [LARGE SCALE GENOMIC DNA]</scope>
    <source>
        <strain evidence="5 6">JCM 15389</strain>
    </source>
</reference>
<dbReference type="Pfam" id="PF03816">
    <property type="entry name" value="LytR_cpsA_psr"/>
    <property type="match status" value="1"/>
</dbReference>
<proteinExistence type="inferred from homology"/>
<accession>A0ABV6C2U1</accession>
<feature type="domain" description="Cell envelope-related transcriptional attenuator" evidence="4">
    <location>
        <begin position="117"/>
        <end position="272"/>
    </location>
</feature>
<dbReference type="Proteomes" id="UP001589788">
    <property type="component" value="Unassembled WGS sequence"/>
</dbReference>
<dbReference type="InterPro" id="IPR004474">
    <property type="entry name" value="LytR_CpsA_psr"/>
</dbReference>
<evidence type="ECO:0000313" key="6">
    <source>
        <dbReference type="Proteomes" id="UP001589788"/>
    </source>
</evidence>
<feature type="compositionally biased region" description="Low complexity" evidence="2">
    <location>
        <begin position="362"/>
        <end position="384"/>
    </location>
</feature>
<dbReference type="PANTHER" id="PTHR33392">
    <property type="entry name" value="POLYISOPRENYL-TEICHOIC ACID--PEPTIDOGLYCAN TEICHOIC ACID TRANSFERASE TAGU"/>
    <property type="match status" value="1"/>
</dbReference>
<evidence type="ECO:0000313" key="5">
    <source>
        <dbReference type="EMBL" id="MFC0081302.1"/>
    </source>
</evidence>
<organism evidence="5 6">
    <name type="scientific">Aciditerrimonas ferrireducens</name>
    <dbReference type="NCBI Taxonomy" id="667306"/>
    <lineage>
        <taxon>Bacteria</taxon>
        <taxon>Bacillati</taxon>
        <taxon>Actinomycetota</taxon>
        <taxon>Acidimicrobiia</taxon>
        <taxon>Acidimicrobiales</taxon>
        <taxon>Acidimicrobiaceae</taxon>
        <taxon>Aciditerrimonas</taxon>
    </lineage>
</organism>
<keyword evidence="6" id="KW-1185">Reference proteome</keyword>
<comment type="similarity">
    <text evidence="1">Belongs to the LytR/CpsA/Psr (LCP) family.</text>
</comment>
<evidence type="ECO:0000259" key="4">
    <source>
        <dbReference type="Pfam" id="PF03816"/>
    </source>
</evidence>
<feature type="transmembrane region" description="Helical" evidence="3">
    <location>
        <begin position="57"/>
        <end position="79"/>
    </location>
</feature>
<name>A0ABV6C2U1_9ACTN</name>
<protein>
    <submittedName>
        <fullName evidence="5">LCP family protein</fullName>
    </submittedName>
</protein>
<dbReference type="PANTHER" id="PTHR33392:SF6">
    <property type="entry name" value="POLYISOPRENYL-TEICHOIC ACID--PEPTIDOGLYCAN TEICHOIC ACID TRANSFERASE TAGU"/>
    <property type="match status" value="1"/>
</dbReference>
<feature type="compositionally biased region" description="Low complexity" evidence="2">
    <location>
        <begin position="34"/>
        <end position="43"/>
    </location>
</feature>
<dbReference type="Gene3D" id="3.40.630.190">
    <property type="entry name" value="LCP protein"/>
    <property type="match status" value="1"/>
</dbReference>